<evidence type="ECO:0000313" key="1">
    <source>
        <dbReference type="EMBL" id="MBP1903453.1"/>
    </source>
</evidence>
<proteinExistence type="predicted"/>
<evidence type="ECO:0000313" key="2">
    <source>
        <dbReference type="Proteomes" id="UP001519272"/>
    </source>
</evidence>
<reference evidence="1 2" key="1">
    <citation type="submission" date="2021-03" db="EMBL/GenBank/DDBJ databases">
        <title>Genomic Encyclopedia of Type Strains, Phase IV (KMG-IV): sequencing the most valuable type-strain genomes for metagenomic binning, comparative biology and taxonomic classification.</title>
        <authorList>
            <person name="Goeker M."/>
        </authorList>
    </citation>
    <scope>NUCLEOTIDE SEQUENCE [LARGE SCALE GENOMIC DNA]</scope>
    <source>
        <strain evidence="1 2">DSM 14349</strain>
    </source>
</reference>
<sequence>MFIAIILCSIYFMIDGIPWKKYSFGKRAEIYIRDAYPNEENYKD</sequence>
<gene>
    <name evidence="1" type="ORF">J2Z32_000065</name>
</gene>
<keyword evidence="2" id="KW-1185">Reference proteome</keyword>
<dbReference type="EMBL" id="JAGGKG010000001">
    <property type="protein sequence ID" value="MBP1903453.1"/>
    <property type="molecule type" value="Genomic_DNA"/>
</dbReference>
<organism evidence="1 2">
    <name type="scientific">Paenibacillus turicensis</name>
    <dbReference type="NCBI Taxonomy" id="160487"/>
    <lineage>
        <taxon>Bacteria</taxon>
        <taxon>Bacillati</taxon>
        <taxon>Bacillota</taxon>
        <taxon>Bacilli</taxon>
        <taxon>Bacillales</taxon>
        <taxon>Paenibacillaceae</taxon>
        <taxon>Paenibacillus</taxon>
    </lineage>
</organism>
<comment type="caution">
    <text evidence="1">The sequence shown here is derived from an EMBL/GenBank/DDBJ whole genome shotgun (WGS) entry which is preliminary data.</text>
</comment>
<dbReference type="Proteomes" id="UP001519272">
    <property type="component" value="Unassembled WGS sequence"/>
</dbReference>
<protein>
    <submittedName>
        <fullName evidence="1">Uncharacterized protein</fullName>
    </submittedName>
</protein>
<accession>A0ABS4FLK3</accession>
<name>A0ABS4FLK3_9BACL</name>